<dbReference type="InterPro" id="IPR051209">
    <property type="entry name" value="FAD-bind_Monooxygenase_sf"/>
</dbReference>
<gene>
    <name evidence="2" type="ORF">BU23DRAFT_575195</name>
</gene>
<comment type="similarity">
    <text evidence="1">Belongs to the FAD-binding monooxygenase family.</text>
</comment>
<dbReference type="Gene3D" id="3.50.50.60">
    <property type="entry name" value="FAD/NAD(P)-binding domain"/>
    <property type="match status" value="1"/>
</dbReference>
<sequence>MPGASAAGKRSKVEDNAKKYIFSRTPEKYHHFIIPDFPLGCKRRIFDPNYLDTLYAPNLEVVPEGIREVTETGIISENGKEDDSDVIVLATGFQVQQFLTPMEIIGKQGKSLNQQWKEHRGAQAYKGSYVHNFPNLAILFGPNTFPAHNSALFAIEVQVSYVARTLLAPLVDRRFSVMEVKSTAENQ</sequence>
<dbReference type="AlphaFoldDB" id="A0A6A5UL58"/>
<evidence type="ECO:0000313" key="2">
    <source>
        <dbReference type="EMBL" id="KAF1965080.1"/>
    </source>
</evidence>
<protein>
    <recommendedName>
        <fullName evidence="4">FAD/NAD(P)-binding domain-containing protein</fullName>
    </recommendedName>
</protein>
<dbReference type="SUPFAM" id="SSF51905">
    <property type="entry name" value="FAD/NAD(P)-binding domain"/>
    <property type="match status" value="1"/>
</dbReference>
<reference evidence="2" key="1">
    <citation type="journal article" date="2020" name="Stud. Mycol.">
        <title>101 Dothideomycetes genomes: a test case for predicting lifestyles and emergence of pathogens.</title>
        <authorList>
            <person name="Haridas S."/>
            <person name="Albert R."/>
            <person name="Binder M."/>
            <person name="Bloem J."/>
            <person name="Labutti K."/>
            <person name="Salamov A."/>
            <person name="Andreopoulos B."/>
            <person name="Baker S."/>
            <person name="Barry K."/>
            <person name="Bills G."/>
            <person name="Bluhm B."/>
            <person name="Cannon C."/>
            <person name="Castanera R."/>
            <person name="Culley D."/>
            <person name="Daum C."/>
            <person name="Ezra D."/>
            <person name="Gonzalez J."/>
            <person name="Henrissat B."/>
            <person name="Kuo A."/>
            <person name="Liang C."/>
            <person name="Lipzen A."/>
            <person name="Lutzoni F."/>
            <person name="Magnuson J."/>
            <person name="Mondo S."/>
            <person name="Nolan M."/>
            <person name="Ohm R."/>
            <person name="Pangilinan J."/>
            <person name="Park H.-J."/>
            <person name="Ramirez L."/>
            <person name="Alfaro M."/>
            <person name="Sun H."/>
            <person name="Tritt A."/>
            <person name="Yoshinaga Y."/>
            <person name="Zwiers L.-H."/>
            <person name="Turgeon B."/>
            <person name="Goodwin S."/>
            <person name="Spatafora J."/>
            <person name="Crous P."/>
            <person name="Grigoriev I."/>
        </authorList>
    </citation>
    <scope>NUCLEOTIDE SEQUENCE</scope>
    <source>
        <strain evidence="2">CBS 107.79</strain>
    </source>
</reference>
<evidence type="ECO:0000313" key="3">
    <source>
        <dbReference type="Proteomes" id="UP000800036"/>
    </source>
</evidence>
<evidence type="ECO:0000256" key="1">
    <source>
        <dbReference type="ARBA" id="ARBA00010139"/>
    </source>
</evidence>
<dbReference type="OrthoDB" id="74360at2759"/>
<dbReference type="InterPro" id="IPR036188">
    <property type="entry name" value="FAD/NAD-bd_sf"/>
</dbReference>
<dbReference type="Proteomes" id="UP000800036">
    <property type="component" value="Unassembled WGS sequence"/>
</dbReference>
<evidence type="ECO:0008006" key="4">
    <source>
        <dbReference type="Google" id="ProtNLM"/>
    </source>
</evidence>
<dbReference type="PANTHER" id="PTHR42877:SF5">
    <property type="entry name" value="L-ORNITHINE N(5)-MONOOXYGENASE-RELATED"/>
    <property type="match status" value="1"/>
</dbReference>
<dbReference type="EMBL" id="ML976771">
    <property type="protein sequence ID" value="KAF1965080.1"/>
    <property type="molecule type" value="Genomic_DNA"/>
</dbReference>
<dbReference type="PANTHER" id="PTHR42877">
    <property type="entry name" value="L-ORNITHINE N(5)-MONOOXYGENASE-RELATED"/>
    <property type="match status" value="1"/>
</dbReference>
<keyword evidence="3" id="KW-1185">Reference proteome</keyword>
<organism evidence="2 3">
    <name type="scientific">Bimuria novae-zelandiae CBS 107.79</name>
    <dbReference type="NCBI Taxonomy" id="1447943"/>
    <lineage>
        <taxon>Eukaryota</taxon>
        <taxon>Fungi</taxon>
        <taxon>Dikarya</taxon>
        <taxon>Ascomycota</taxon>
        <taxon>Pezizomycotina</taxon>
        <taxon>Dothideomycetes</taxon>
        <taxon>Pleosporomycetidae</taxon>
        <taxon>Pleosporales</taxon>
        <taxon>Massarineae</taxon>
        <taxon>Didymosphaeriaceae</taxon>
        <taxon>Bimuria</taxon>
    </lineage>
</organism>
<proteinExistence type="inferred from homology"/>
<accession>A0A6A5UL58</accession>
<name>A0A6A5UL58_9PLEO</name>